<keyword evidence="3" id="KW-1185">Reference proteome</keyword>
<accession>A0ABS2FU94</accession>
<feature type="transmembrane region" description="Helical" evidence="1">
    <location>
        <begin position="255"/>
        <end position="274"/>
    </location>
</feature>
<feature type="transmembrane region" description="Helical" evidence="1">
    <location>
        <begin position="124"/>
        <end position="144"/>
    </location>
</feature>
<feature type="transmembrane region" description="Helical" evidence="1">
    <location>
        <begin position="176"/>
        <end position="194"/>
    </location>
</feature>
<feature type="transmembrane region" description="Helical" evidence="1">
    <location>
        <begin position="206"/>
        <end position="224"/>
    </location>
</feature>
<proteinExistence type="predicted"/>
<evidence type="ECO:0000313" key="2">
    <source>
        <dbReference type="EMBL" id="MBM6851199.1"/>
    </source>
</evidence>
<dbReference type="Pfam" id="PF11457">
    <property type="entry name" value="DUF3021"/>
    <property type="match status" value="1"/>
</dbReference>
<evidence type="ECO:0000313" key="3">
    <source>
        <dbReference type="Proteomes" id="UP000719500"/>
    </source>
</evidence>
<gene>
    <name evidence="2" type="ORF">H9X91_07090</name>
</gene>
<feature type="transmembrane region" description="Helical" evidence="1">
    <location>
        <begin position="97"/>
        <end position="118"/>
    </location>
</feature>
<keyword evidence="1" id="KW-0472">Membrane</keyword>
<dbReference type="Proteomes" id="UP000719500">
    <property type="component" value="Unassembled WGS sequence"/>
</dbReference>
<keyword evidence="1" id="KW-1133">Transmembrane helix</keyword>
<name>A0ABS2FU94_9FIRM</name>
<evidence type="ECO:0000256" key="1">
    <source>
        <dbReference type="SAM" id="Phobius"/>
    </source>
</evidence>
<comment type="caution">
    <text evidence="2">The sequence shown here is derived from an EMBL/GenBank/DDBJ whole genome shotgun (WGS) entry which is preliminary data.</text>
</comment>
<sequence length="285" mass="30943">MKNRMFTPLNRQRLLWAAVCGLLAVVAVLLFVAWRGSLAVPPEDPLLVRRAVLDALAWPVPAVLALELALAFGFGALVGLAVPPMEGPGTAVAARTAAHLLCSSALFAGVCWICGLPPANWQGLLLLLGIYWLMYLVVWLLRYLRWRAELDAIRRALGLARPAAGGVWQARLLKPYLLLAGALELLLPLLLRLLDPPDVPGLTQLFYPYLLLPFFCLAVGWSAGRRFGVALLLPVACGVLTLPCVFLVYNYTALFQAGAAFVFTLAGNLLGALVRRVRRHSCGET</sequence>
<dbReference type="RefSeq" id="WP_204803868.1">
    <property type="nucleotide sequence ID" value="NZ_JACSNX010000007.1"/>
</dbReference>
<dbReference type="InterPro" id="IPR021560">
    <property type="entry name" value="DUF3021"/>
</dbReference>
<reference evidence="2 3" key="1">
    <citation type="journal article" date="2021" name="Sci. Rep.">
        <title>The distribution of antibiotic resistance genes in chicken gut microbiota commensals.</title>
        <authorList>
            <person name="Juricova H."/>
            <person name="Matiasovicova J."/>
            <person name="Kubasova T."/>
            <person name="Cejkova D."/>
            <person name="Rychlik I."/>
        </authorList>
    </citation>
    <scope>NUCLEOTIDE SEQUENCE [LARGE SCALE GENOMIC DNA]</scope>
    <source>
        <strain evidence="2 3">An411</strain>
    </source>
</reference>
<feature type="transmembrane region" description="Helical" evidence="1">
    <location>
        <begin position="231"/>
        <end position="249"/>
    </location>
</feature>
<keyword evidence="1" id="KW-0812">Transmembrane</keyword>
<protein>
    <submittedName>
        <fullName evidence="2">DUF3021 family protein</fullName>
    </submittedName>
</protein>
<organism evidence="2 3">
    <name type="scientific">Oscillibacter valericigenes</name>
    <dbReference type="NCBI Taxonomy" id="351091"/>
    <lineage>
        <taxon>Bacteria</taxon>
        <taxon>Bacillati</taxon>
        <taxon>Bacillota</taxon>
        <taxon>Clostridia</taxon>
        <taxon>Eubacteriales</taxon>
        <taxon>Oscillospiraceae</taxon>
        <taxon>Oscillibacter</taxon>
    </lineage>
</organism>
<feature type="transmembrane region" description="Helical" evidence="1">
    <location>
        <begin position="63"/>
        <end position="85"/>
    </location>
</feature>
<dbReference type="EMBL" id="JACSNX010000007">
    <property type="protein sequence ID" value="MBM6851199.1"/>
    <property type="molecule type" value="Genomic_DNA"/>
</dbReference>